<evidence type="ECO:0000313" key="4">
    <source>
        <dbReference type="Proteomes" id="UP000314294"/>
    </source>
</evidence>
<comment type="caution">
    <text evidence="3">The sequence shown here is derived from an EMBL/GenBank/DDBJ whole genome shotgun (WGS) entry which is preliminary data.</text>
</comment>
<evidence type="ECO:0000313" key="3">
    <source>
        <dbReference type="EMBL" id="TNN41223.1"/>
    </source>
</evidence>
<protein>
    <submittedName>
        <fullName evidence="3">Uncharacterized protein</fullName>
    </submittedName>
</protein>
<accession>A0A4Z2FKD8</accession>
<keyword evidence="2" id="KW-1133">Transmembrane helix</keyword>
<dbReference type="AlphaFoldDB" id="A0A4Z2FKD8"/>
<feature type="region of interest" description="Disordered" evidence="1">
    <location>
        <begin position="180"/>
        <end position="201"/>
    </location>
</feature>
<gene>
    <name evidence="3" type="ORF">EYF80_048605</name>
</gene>
<proteinExistence type="predicted"/>
<evidence type="ECO:0000256" key="2">
    <source>
        <dbReference type="SAM" id="Phobius"/>
    </source>
</evidence>
<name>A0A4Z2FKD8_9TELE</name>
<keyword evidence="2" id="KW-0812">Transmembrane</keyword>
<dbReference type="Proteomes" id="UP000314294">
    <property type="component" value="Unassembled WGS sequence"/>
</dbReference>
<keyword evidence="4" id="KW-1185">Reference proteome</keyword>
<feature type="compositionally biased region" description="Polar residues" evidence="1">
    <location>
        <begin position="185"/>
        <end position="195"/>
    </location>
</feature>
<feature type="region of interest" description="Disordered" evidence="1">
    <location>
        <begin position="130"/>
        <end position="157"/>
    </location>
</feature>
<keyword evidence="2" id="KW-0472">Membrane</keyword>
<sequence length="201" mass="21473">MHGGYSGGELPSRDAAVLLICECKRNDTPSKSERILKNKTSLVPAPLTGKLFVVFEGLLGFVAVIVAASIPPACIGKPCRHLREEGGEGMQGFFWCSCSQAFRVLVVSRVPLYTPMPVAEVSWCAPGERSTGCDGGEPGSRQPASEPESSAGTTELHHAGATGEMASVYRRLIDVPFVPPERCSYTANTGETVSSKLEDWK</sequence>
<evidence type="ECO:0000256" key="1">
    <source>
        <dbReference type="SAM" id="MobiDB-lite"/>
    </source>
</evidence>
<reference evidence="3 4" key="1">
    <citation type="submission" date="2019-03" db="EMBL/GenBank/DDBJ databases">
        <title>First draft genome of Liparis tanakae, snailfish: a comprehensive survey of snailfish specific genes.</title>
        <authorList>
            <person name="Kim W."/>
            <person name="Song I."/>
            <person name="Jeong J.-H."/>
            <person name="Kim D."/>
            <person name="Kim S."/>
            <person name="Ryu S."/>
            <person name="Song J.Y."/>
            <person name="Lee S.K."/>
        </authorList>
    </citation>
    <scope>NUCLEOTIDE SEQUENCE [LARGE SCALE GENOMIC DNA]</scope>
    <source>
        <tissue evidence="3">Muscle</tissue>
    </source>
</reference>
<organism evidence="3 4">
    <name type="scientific">Liparis tanakae</name>
    <name type="common">Tanaka's snailfish</name>
    <dbReference type="NCBI Taxonomy" id="230148"/>
    <lineage>
        <taxon>Eukaryota</taxon>
        <taxon>Metazoa</taxon>
        <taxon>Chordata</taxon>
        <taxon>Craniata</taxon>
        <taxon>Vertebrata</taxon>
        <taxon>Euteleostomi</taxon>
        <taxon>Actinopterygii</taxon>
        <taxon>Neopterygii</taxon>
        <taxon>Teleostei</taxon>
        <taxon>Neoteleostei</taxon>
        <taxon>Acanthomorphata</taxon>
        <taxon>Eupercaria</taxon>
        <taxon>Perciformes</taxon>
        <taxon>Cottioidei</taxon>
        <taxon>Cottales</taxon>
        <taxon>Liparidae</taxon>
        <taxon>Liparis</taxon>
    </lineage>
</organism>
<feature type="transmembrane region" description="Helical" evidence="2">
    <location>
        <begin position="51"/>
        <end position="75"/>
    </location>
</feature>
<dbReference type="EMBL" id="SRLO01001125">
    <property type="protein sequence ID" value="TNN41223.1"/>
    <property type="molecule type" value="Genomic_DNA"/>
</dbReference>